<dbReference type="Pfam" id="PF08327">
    <property type="entry name" value="AHSA1"/>
    <property type="match status" value="1"/>
</dbReference>
<evidence type="ECO:0000256" key="1">
    <source>
        <dbReference type="ARBA" id="ARBA00006817"/>
    </source>
</evidence>
<comment type="similarity">
    <text evidence="1">Belongs to the AHA1 family.</text>
</comment>
<evidence type="ECO:0000313" key="3">
    <source>
        <dbReference type="EMBL" id="WAC13183.1"/>
    </source>
</evidence>
<dbReference type="Gene3D" id="3.30.530.20">
    <property type="match status" value="1"/>
</dbReference>
<keyword evidence="4" id="KW-1185">Reference proteome</keyword>
<feature type="domain" description="Activator of Hsp90 ATPase homologue 1/2-like C-terminal" evidence="2">
    <location>
        <begin position="17"/>
        <end position="140"/>
    </location>
</feature>
<reference evidence="3" key="1">
    <citation type="submission" date="2022-11" db="EMBL/GenBank/DDBJ databases">
        <title>Dyadobacter pollutisoli sp. nov., isolated from plastic dumped soil.</title>
        <authorList>
            <person name="Kim J.M."/>
            <person name="Kim K.R."/>
            <person name="Lee J.K."/>
            <person name="Hao L."/>
            <person name="Jeon C.O."/>
        </authorList>
    </citation>
    <scope>NUCLEOTIDE SEQUENCE</scope>
    <source>
        <strain evidence="3">U1</strain>
    </source>
</reference>
<dbReference type="SUPFAM" id="SSF55961">
    <property type="entry name" value="Bet v1-like"/>
    <property type="match status" value="1"/>
</dbReference>
<dbReference type="EMBL" id="CP112998">
    <property type="protein sequence ID" value="WAC13183.1"/>
    <property type="molecule type" value="Genomic_DNA"/>
</dbReference>
<dbReference type="AlphaFoldDB" id="A0A9E8ND97"/>
<accession>A0A9E8ND97</accession>
<dbReference type="Proteomes" id="UP001164653">
    <property type="component" value="Chromosome"/>
</dbReference>
<evidence type="ECO:0000259" key="2">
    <source>
        <dbReference type="Pfam" id="PF08327"/>
    </source>
</evidence>
<gene>
    <name evidence="3" type="ORF">ON006_04295</name>
</gene>
<name>A0A9E8ND97_9BACT</name>
<proteinExistence type="inferred from homology"/>
<organism evidence="3 4">
    <name type="scientific">Dyadobacter pollutisoli</name>
    <dbReference type="NCBI Taxonomy" id="2910158"/>
    <lineage>
        <taxon>Bacteria</taxon>
        <taxon>Pseudomonadati</taxon>
        <taxon>Bacteroidota</taxon>
        <taxon>Cytophagia</taxon>
        <taxon>Cytophagales</taxon>
        <taxon>Spirosomataceae</taxon>
        <taxon>Dyadobacter</taxon>
    </lineage>
</organism>
<evidence type="ECO:0000313" key="4">
    <source>
        <dbReference type="Proteomes" id="UP001164653"/>
    </source>
</evidence>
<dbReference type="InterPro" id="IPR013538">
    <property type="entry name" value="ASHA1/2-like_C"/>
</dbReference>
<dbReference type="RefSeq" id="WP_244824673.1">
    <property type="nucleotide sequence ID" value="NZ_CP112998.1"/>
</dbReference>
<sequence>MSDTFSTSIQINGDPFQIWSVLTKPDLMAQWLGEPSMQVQVLTSWQINSPITIRGFHNGYFENKGTILQFEKEQKLAYSHLSSVSGLADTKENYSVIQMTLTKQVSGTLLTVIIEHFPTEIIGKHLEFYWKSTLAVIKAKVEGKPI</sequence>
<dbReference type="KEGG" id="dpf:ON006_04295"/>
<dbReference type="InterPro" id="IPR023393">
    <property type="entry name" value="START-like_dom_sf"/>
</dbReference>
<protein>
    <submittedName>
        <fullName evidence="3">SRPBCC domain-containing protein</fullName>
    </submittedName>
</protein>
<dbReference type="CDD" id="cd07814">
    <property type="entry name" value="SRPBCC_CalC_Aha1-like"/>
    <property type="match status" value="1"/>
</dbReference>